<keyword evidence="6" id="KW-0560">Oxidoreductase</keyword>
<gene>
    <name evidence="9" type="ORF">EVA93_02005</name>
</gene>
<proteinExistence type="inferred from homology"/>
<dbReference type="PROSITE" id="PS01304">
    <property type="entry name" value="UBIH"/>
    <property type="match status" value="1"/>
</dbReference>
<comment type="cofactor">
    <cofactor evidence="1">
        <name>FAD</name>
        <dbReference type="ChEBI" id="CHEBI:57692"/>
    </cofactor>
</comment>
<dbReference type="PRINTS" id="PR00420">
    <property type="entry name" value="RNGMNOXGNASE"/>
</dbReference>
<evidence type="ECO:0000256" key="5">
    <source>
        <dbReference type="ARBA" id="ARBA00022827"/>
    </source>
</evidence>
<dbReference type="SUPFAM" id="SSF51905">
    <property type="entry name" value="FAD/NAD(P)-binding domain"/>
    <property type="match status" value="1"/>
</dbReference>
<sequence>MNPVVTISGGGIIGNYISSRLSKNNIESLIIERSKSQNVINENIRTLTLNSFSKKLLDDLGIKVPFAPIKEISVFDGDGSGSIHFSSKEINEENLSYVVFFNDLQEKLQDHRDHQVFFENQIEEIFQDNENNCSELKLSNQEKIKTKFIAGCDGRNSNVAKIAKLNEKKSSYNQTAITFTASCEIKDEYLAHQIFSDKGIFAIMPLPENDDKSTHTIVWSVDNENLRDIEIKDYVKNNISYFEQKLSTKIDINSSILTFKLFSHHFENYISGHVVLVGDAAHSIHPLAGQGINLGFADADALCEEIISSYEKSMHIDQALTLKRYEIRRKNMNLLMLKSMDFFVNLFGSKNLYIKLLRNFGLSGVNKAQFLKKFFINHAAGKNKL</sequence>
<evidence type="ECO:0000259" key="8">
    <source>
        <dbReference type="Pfam" id="PF01494"/>
    </source>
</evidence>
<keyword evidence="7" id="KW-0503">Monooxygenase</keyword>
<dbReference type="GO" id="GO:0006744">
    <property type="term" value="P:ubiquinone biosynthetic process"/>
    <property type="evidence" value="ECO:0007669"/>
    <property type="project" value="UniProtKB-UniPathway"/>
</dbReference>
<dbReference type="Pfam" id="PF01494">
    <property type="entry name" value="FAD_binding_3"/>
    <property type="match status" value="1"/>
</dbReference>
<name>A0A520N3C1_9GAMM</name>
<dbReference type="EMBL" id="SHBF01000007">
    <property type="protein sequence ID" value="RZO27978.1"/>
    <property type="molecule type" value="Genomic_DNA"/>
</dbReference>
<dbReference type="GO" id="GO:0071949">
    <property type="term" value="F:FAD binding"/>
    <property type="evidence" value="ECO:0007669"/>
    <property type="project" value="InterPro"/>
</dbReference>
<dbReference type="InterPro" id="IPR018168">
    <property type="entry name" value="Ubi_Hdrlase_CS"/>
</dbReference>
<comment type="pathway">
    <text evidence="2">Cofactor biosynthesis; ubiquinone biosynthesis.</text>
</comment>
<evidence type="ECO:0000256" key="4">
    <source>
        <dbReference type="ARBA" id="ARBA00022630"/>
    </source>
</evidence>
<dbReference type="NCBIfam" id="TIGR01988">
    <property type="entry name" value="Ubi-OHases"/>
    <property type="match status" value="1"/>
</dbReference>
<evidence type="ECO:0000313" key="9">
    <source>
        <dbReference type="EMBL" id="RZO27978.1"/>
    </source>
</evidence>
<accession>A0A520N3C1</accession>
<keyword evidence="5" id="KW-0274">FAD</keyword>
<dbReference type="InterPro" id="IPR010971">
    <property type="entry name" value="UbiH/COQ6"/>
</dbReference>
<evidence type="ECO:0000256" key="6">
    <source>
        <dbReference type="ARBA" id="ARBA00023002"/>
    </source>
</evidence>
<evidence type="ECO:0000256" key="2">
    <source>
        <dbReference type="ARBA" id="ARBA00004749"/>
    </source>
</evidence>
<evidence type="ECO:0000256" key="7">
    <source>
        <dbReference type="ARBA" id="ARBA00023033"/>
    </source>
</evidence>
<keyword evidence="4" id="KW-0285">Flavoprotein</keyword>
<dbReference type="GO" id="GO:0016705">
    <property type="term" value="F:oxidoreductase activity, acting on paired donors, with incorporation or reduction of molecular oxygen"/>
    <property type="evidence" value="ECO:0007669"/>
    <property type="project" value="InterPro"/>
</dbReference>
<reference evidence="9 10" key="1">
    <citation type="submission" date="2019-02" db="EMBL/GenBank/DDBJ databases">
        <title>Prokaryotic population dynamics and viral predation in marine succession experiment using metagenomics: the confinement effect.</title>
        <authorList>
            <person name="Haro-Moreno J.M."/>
            <person name="Rodriguez-Valera F."/>
            <person name="Lopez-Perez M."/>
        </authorList>
    </citation>
    <scope>NUCLEOTIDE SEQUENCE [LARGE SCALE GENOMIC DNA]</scope>
    <source>
        <strain evidence="9">MED-G160</strain>
    </source>
</reference>
<comment type="caution">
    <text evidence="9">The sequence shown here is derived from an EMBL/GenBank/DDBJ whole genome shotgun (WGS) entry which is preliminary data.</text>
</comment>
<dbReference type="PANTHER" id="PTHR43876">
    <property type="entry name" value="UBIQUINONE BIOSYNTHESIS MONOOXYGENASE COQ6, MITOCHONDRIAL"/>
    <property type="match status" value="1"/>
</dbReference>
<protein>
    <recommendedName>
        <fullName evidence="8">FAD-binding domain-containing protein</fullName>
    </recommendedName>
</protein>
<dbReference type="AlphaFoldDB" id="A0A520N3C1"/>
<dbReference type="Proteomes" id="UP000318710">
    <property type="component" value="Unassembled WGS sequence"/>
</dbReference>
<dbReference type="InterPro" id="IPR036188">
    <property type="entry name" value="FAD/NAD-bd_sf"/>
</dbReference>
<evidence type="ECO:0000256" key="3">
    <source>
        <dbReference type="ARBA" id="ARBA00005349"/>
    </source>
</evidence>
<dbReference type="Gene3D" id="3.50.50.60">
    <property type="entry name" value="FAD/NAD(P)-binding domain"/>
    <property type="match status" value="2"/>
</dbReference>
<feature type="domain" description="FAD-binding" evidence="8">
    <location>
        <begin position="5"/>
        <end position="313"/>
    </location>
</feature>
<dbReference type="GO" id="GO:0004497">
    <property type="term" value="F:monooxygenase activity"/>
    <property type="evidence" value="ECO:0007669"/>
    <property type="project" value="UniProtKB-KW"/>
</dbReference>
<comment type="similarity">
    <text evidence="3">Belongs to the UbiH/COQ6 family.</text>
</comment>
<organism evidence="9 10">
    <name type="scientific">SAR86 cluster bacterium</name>
    <dbReference type="NCBI Taxonomy" id="2030880"/>
    <lineage>
        <taxon>Bacteria</taxon>
        <taxon>Pseudomonadati</taxon>
        <taxon>Pseudomonadota</taxon>
        <taxon>Gammaproteobacteria</taxon>
        <taxon>SAR86 cluster</taxon>
    </lineage>
</organism>
<dbReference type="InterPro" id="IPR002938">
    <property type="entry name" value="FAD-bd"/>
</dbReference>
<dbReference type="InterPro" id="IPR051205">
    <property type="entry name" value="UbiH/COQ6_monooxygenase"/>
</dbReference>
<dbReference type="PANTHER" id="PTHR43876:SF7">
    <property type="entry name" value="UBIQUINONE BIOSYNTHESIS MONOOXYGENASE COQ6, MITOCHONDRIAL"/>
    <property type="match status" value="1"/>
</dbReference>
<evidence type="ECO:0000256" key="1">
    <source>
        <dbReference type="ARBA" id="ARBA00001974"/>
    </source>
</evidence>
<dbReference type="UniPathway" id="UPA00232"/>
<evidence type="ECO:0000313" key="10">
    <source>
        <dbReference type="Proteomes" id="UP000318710"/>
    </source>
</evidence>